<dbReference type="Proteomes" id="UP001165363">
    <property type="component" value="Unassembled WGS sequence"/>
</dbReference>
<feature type="chain" id="PRO_5045563279" evidence="1">
    <location>
        <begin position="20"/>
        <end position="150"/>
    </location>
</feature>
<protein>
    <submittedName>
        <fullName evidence="2">Uncharacterized protein</fullName>
    </submittedName>
</protein>
<organism evidence="2 3">
    <name type="scientific">Sphingomonas alba</name>
    <dbReference type="NCBI Taxonomy" id="2908208"/>
    <lineage>
        <taxon>Bacteria</taxon>
        <taxon>Pseudomonadati</taxon>
        <taxon>Pseudomonadota</taxon>
        <taxon>Alphaproteobacteria</taxon>
        <taxon>Sphingomonadales</taxon>
        <taxon>Sphingomonadaceae</taxon>
        <taxon>Sphingomonas</taxon>
    </lineage>
</organism>
<sequence>MRAIALLLPFALTATPALAAEPAAKGGQIQIPHELTDPATGEKLGRMAGVLARALMDMPVGELQAAVEGRDATAADRRRTVRDIAGGDRNLDHKVETQVAEAMPRLQAGMQAMAASLPAIMATLQQAAEQMEGTIDRARANLPDPTYPKR</sequence>
<keyword evidence="1" id="KW-0732">Signal</keyword>
<dbReference type="EMBL" id="JAMGBD010000001">
    <property type="protein sequence ID" value="MCL6683461.1"/>
    <property type="molecule type" value="Genomic_DNA"/>
</dbReference>
<proteinExistence type="predicted"/>
<accession>A0ABT0RLD9</accession>
<name>A0ABT0RLD9_9SPHN</name>
<keyword evidence="3" id="KW-1185">Reference proteome</keyword>
<gene>
    <name evidence="2" type="ORF">LZ536_06035</name>
</gene>
<reference evidence="2" key="1">
    <citation type="submission" date="2022-05" db="EMBL/GenBank/DDBJ databases">
        <authorList>
            <person name="Jo J.-H."/>
            <person name="Im W.-T."/>
        </authorList>
    </citation>
    <scope>NUCLEOTIDE SEQUENCE</scope>
    <source>
        <strain evidence="2">SE158</strain>
    </source>
</reference>
<evidence type="ECO:0000313" key="2">
    <source>
        <dbReference type="EMBL" id="MCL6683461.1"/>
    </source>
</evidence>
<evidence type="ECO:0000256" key="1">
    <source>
        <dbReference type="SAM" id="SignalP"/>
    </source>
</evidence>
<dbReference type="RefSeq" id="WP_249847385.1">
    <property type="nucleotide sequence ID" value="NZ_JAMGBD010000001.1"/>
</dbReference>
<evidence type="ECO:0000313" key="3">
    <source>
        <dbReference type="Proteomes" id="UP001165363"/>
    </source>
</evidence>
<comment type="caution">
    <text evidence="2">The sequence shown here is derived from an EMBL/GenBank/DDBJ whole genome shotgun (WGS) entry which is preliminary data.</text>
</comment>
<feature type="signal peptide" evidence="1">
    <location>
        <begin position="1"/>
        <end position="19"/>
    </location>
</feature>